<proteinExistence type="predicted"/>
<evidence type="ECO:0000313" key="3">
    <source>
        <dbReference type="Proteomes" id="UP001597176"/>
    </source>
</evidence>
<evidence type="ECO:0000256" key="1">
    <source>
        <dbReference type="SAM" id="Coils"/>
    </source>
</evidence>
<sequence>MATPRDLKVQMAGETRARERAQALASASAVKARQAELALKEAQAERDVWKERALAAEAALADRRS</sequence>
<dbReference type="EMBL" id="JBHTND010000006">
    <property type="protein sequence ID" value="MFD1301244.1"/>
    <property type="molecule type" value="Genomic_DNA"/>
</dbReference>
<keyword evidence="3" id="KW-1185">Reference proteome</keyword>
<organism evidence="2 3">
    <name type="scientific">Methylobacterium marchantiae</name>
    <dbReference type="NCBI Taxonomy" id="600331"/>
    <lineage>
        <taxon>Bacteria</taxon>
        <taxon>Pseudomonadati</taxon>
        <taxon>Pseudomonadota</taxon>
        <taxon>Alphaproteobacteria</taxon>
        <taxon>Hyphomicrobiales</taxon>
        <taxon>Methylobacteriaceae</taxon>
        <taxon>Methylobacterium</taxon>
    </lineage>
</organism>
<gene>
    <name evidence="2" type="ORF">ACFQ4G_06545</name>
</gene>
<evidence type="ECO:0000313" key="2">
    <source>
        <dbReference type="EMBL" id="MFD1301244.1"/>
    </source>
</evidence>
<keyword evidence="1" id="KW-0175">Coiled coil</keyword>
<accession>A0ABW3WV71</accession>
<name>A0ABW3WV71_9HYPH</name>
<feature type="coiled-coil region" evidence="1">
    <location>
        <begin position="32"/>
        <end position="59"/>
    </location>
</feature>
<protein>
    <submittedName>
        <fullName evidence="2">Uncharacterized protein</fullName>
    </submittedName>
</protein>
<dbReference type="RefSeq" id="WP_238208370.1">
    <property type="nucleotide sequence ID" value="NZ_JBHTND010000006.1"/>
</dbReference>
<dbReference type="Proteomes" id="UP001597176">
    <property type="component" value="Unassembled WGS sequence"/>
</dbReference>
<comment type="caution">
    <text evidence="2">The sequence shown here is derived from an EMBL/GenBank/DDBJ whole genome shotgun (WGS) entry which is preliminary data.</text>
</comment>
<reference evidence="3" key="1">
    <citation type="journal article" date="2019" name="Int. J. Syst. Evol. Microbiol.">
        <title>The Global Catalogue of Microorganisms (GCM) 10K type strain sequencing project: providing services to taxonomists for standard genome sequencing and annotation.</title>
        <authorList>
            <consortium name="The Broad Institute Genomics Platform"/>
            <consortium name="The Broad Institute Genome Sequencing Center for Infectious Disease"/>
            <person name="Wu L."/>
            <person name="Ma J."/>
        </authorList>
    </citation>
    <scope>NUCLEOTIDE SEQUENCE [LARGE SCALE GENOMIC DNA]</scope>
    <source>
        <strain evidence="3">CCUG 56108</strain>
    </source>
</reference>